<comment type="caution">
    <text evidence="1">The sequence shown here is derived from an EMBL/GenBank/DDBJ whole genome shotgun (WGS) entry which is preliminary data.</text>
</comment>
<proteinExistence type="predicted"/>
<dbReference type="EMBL" id="LQBK01000002">
    <property type="protein sequence ID" value="KUG61995.1"/>
    <property type="molecule type" value="Genomic_DNA"/>
</dbReference>
<dbReference type="AlphaFoldDB" id="A0A0W8IQE7"/>
<accession>A0A0W8IQE7</accession>
<reference evidence="2" key="1">
    <citation type="submission" date="2015-12" db="EMBL/GenBank/DDBJ databases">
        <authorList>
            <person name="Nair G.R."/>
            <person name="Kaur G."/>
            <person name="Mayilraj S."/>
        </authorList>
    </citation>
    <scope>NUCLEOTIDE SEQUENCE [LARGE SCALE GENOMIC DNA]</scope>
    <source>
        <strain evidence="2">CD08_4</strain>
    </source>
</reference>
<protein>
    <submittedName>
        <fullName evidence="1">Uncharacterized protein</fullName>
    </submittedName>
</protein>
<dbReference type="Proteomes" id="UP000053512">
    <property type="component" value="Unassembled WGS sequence"/>
</dbReference>
<gene>
    <name evidence="1" type="ORF">AVL61_02620</name>
</gene>
<name>A0A0W8IQE7_KOCRO</name>
<sequence length="91" mass="9001">MVMLVVVRDREDLHPGVIAGGPQPLDDVVDTRPVAGGADGAVATVGVRGVLEGPQVALQLLGGDGPGDLLRRGGAVAPCRKGRGGATGGQQ</sequence>
<evidence type="ECO:0000313" key="1">
    <source>
        <dbReference type="EMBL" id="KUG61995.1"/>
    </source>
</evidence>
<organism evidence="1 2">
    <name type="scientific">Kocuria rosea subsp. polaris</name>
    <dbReference type="NCBI Taxonomy" id="136273"/>
    <lineage>
        <taxon>Bacteria</taxon>
        <taxon>Bacillati</taxon>
        <taxon>Actinomycetota</taxon>
        <taxon>Actinomycetes</taxon>
        <taxon>Micrococcales</taxon>
        <taxon>Micrococcaceae</taxon>
        <taxon>Kocuria</taxon>
    </lineage>
</organism>
<evidence type="ECO:0000313" key="2">
    <source>
        <dbReference type="Proteomes" id="UP000053512"/>
    </source>
</evidence>